<keyword evidence="2 3" id="KW-0694">RNA-binding</keyword>
<sequence length="152" mass="17732">MSSDISTNKKARRDYEILDTYECGMELKGTEVKSIRSGKVNIADSFARVENGQMLLYGCDIQPWETAGEFFQHQSRRPRRLLLHKREIFKLEQQTSQKGCSLVALKLYWKNGKVKLALGLGKGKTHRDQRYDLKARVEMREAQREVARINRR</sequence>
<dbReference type="SUPFAM" id="SSF74982">
    <property type="entry name" value="Small protein B (SmpB)"/>
    <property type="match status" value="1"/>
</dbReference>
<evidence type="ECO:0000313" key="5">
    <source>
        <dbReference type="Proteomes" id="UP000236000"/>
    </source>
</evidence>
<proteinExistence type="inferred from homology"/>
<dbReference type="AlphaFoldDB" id="A0A2N8HDF9"/>
<evidence type="ECO:0000313" key="4">
    <source>
        <dbReference type="EMBL" id="PNC17904.1"/>
    </source>
</evidence>
<gene>
    <name evidence="3" type="primary">smpB</name>
    <name evidence="4" type="ORF">CXU22_07895</name>
</gene>
<protein>
    <recommendedName>
        <fullName evidence="3">SsrA-binding protein</fullName>
    </recommendedName>
    <alternativeName>
        <fullName evidence="3">Small protein B</fullName>
    </alternativeName>
</protein>
<dbReference type="Gene3D" id="2.40.280.10">
    <property type="match status" value="1"/>
</dbReference>
<dbReference type="InterPro" id="IPR020081">
    <property type="entry name" value="SsrA-bd_prot_CS"/>
</dbReference>
<dbReference type="OrthoDB" id="9805462at2"/>
<evidence type="ECO:0000256" key="2">
    <source>
        <dbReference type="ARBA" id="ARBA00022884"/>
    </source>
</evidence>
<evidence type="ECO:0000256" key="3">
    <source>
        <dbReference type="HAMAP-Rule" id="MF_00023"/>
    </source>
</evidence>
<dbReference type="Pfam" id="PF01668">
    <property type="entry name" value="SmpB"/>
    <property type="match status" value="1"/>
</dbReference>
<dbReference type="Proteomes" id="UP000236000">
    <property type="component" value="Unassembled WGS sequence"/>
</dbReference>
<comment type="function">
    <text evidence="3">Required for rescue of stalled ribosomes mediated by trans-translation. Binds to transfer-messenger RNA (tmRNA), required for stable association of tmRNA with ribosomes. tmRNA and SmpB together mimic tRNA shape, replacing the anticodon stem-loop with SmpB. tmRNA is encoded by the ssrA gene; the 2 termini fold to resemble tRNA(Ala) and it encodes a 'tag peptide', a short internal open reading frame. During trans-translation Ala-aminoacylated tmRNA acts like a tRNA, entering the A-site of stalled ribosomes, displacing the stalled mRNA. The ribosome then switches to translate the ORF on the tmRNA; the nascent peptide is terminated with the 'tag peptide' encoded by the tmRNA and targeted for degradation. The ribosome is freed to recommence translation, which seems to be the essential function of trans-translation.</text>
</comment>
<dbReference type="InterPro" id="IPR023620">
    <property type="entry name" value="SmpB"/>
</dbReference>
<evidence type="ECO:0000256" key="1">
    <source>
        <dbReference type="ARBA" id="ARBA00022490"/>
    </source>
</evidence>
<comment type="subcellular location">
    <subcellularLocation>
        <location evidence="3">Cytoplasm</location>
    </subcellularLocation>
    <text evidence="3">The tmRNA-SmpB complex associates with stalled 70S ribosomes.</text>
</comment>
<comment type="similarity">
    <text evidence="3">Belongs to the SmpB family.</text>
</comment>
<name>A0A2N8HDF9_9BACT</name>
<dbReference type="NCBIfam" id="TIGR00086">
    <property type="entry name" value="smpB"/>
    <property type="match status" value="1"/>
</dbReference>
<dbReference type="GO" id="GO:0005829">
    <property type="term" value="C:cytosol"/>
    <property type="evidence" value="ECO:0007669"/>
    <property type="project" value="TreeGrafter"/>
</dbReference>
<dbReference type="CDD" id="cd09294">
    <property type="entry name" value="SmpB"/>
    <property type="match status" value="1"/>
</dbReference>
<reference evidence="4 5" key="1">
    <citation type="journal article" date="2017" name="BMC Genomics">
        <title>Genome sequencing of 39 Akkermansia muciniphila isolates reveals its population structure, genomic and functional diverisity, and global distribution in mammalian gut microbiotas.</title>
        <authorList>
            <person name="Guo X."/>
            <person name="Li S."/>
            <person name="Zhang J."/>
            <person name="Wu F."/>
            <person name="Li X."/>
            <person name="Wu D."/>
            <person name="Zhang M."/>
            <person name="Ou Z."/>
            <person name="Jie Z."/>
            <person name="Yan Q."/>
            <person name="Li P."/>
            <person name="Yi J."/>
            <person name="Peng Y."/>
        </authorList>
    </citation>
    <scope>NUCLEOTIDE SEQUENCE [LARGE SCALE GENOMIC DNA]</scope>
    <source>
        <strain evidence="4 5">GP24</strain>
    </source>
</reference>
<organism evidence="4 5">
    <name type="scientific">Akkermansia muciniphila</name>
    <dbReference type="NCBI Taxonomy" id="239935"/>
    <lineage>
        <taxon>Bacteria</taxon>
        <taxon>Pseudomonadati</taxon>
        <taxon>Verrucomicrobiota</taxon>
        <taxon>Verrucomicrobiia</taxon>
        <taxon>Verrucomicrobiales</taxon>
        <taxon>Akkermansiaceae</taxon>
        <taxon>Akkermansia</taxon>
    </lineage>
</organism>
<dbReference type="RefSeq" id="WP_102714758.1">
    <property type="nucleotide sequence ID" value="NZ_CABMLK010000001.1"/>
</dbReference>
<dbReference type="PROSITE" id="PS01317">
    <property type="entry name" value="SSRP"/>
    <property type="match status" value="1"/>
</dbReference>
<dbReference type="GO" id="GO:0070930">
    <property type="term" value="P:trans-translation-dependent protein tagging"/>
    <property type="evidence" value="ECO:0007669"/>
    <property type="project" value="TreeGrafter"/>
</dbReference>
<dbReference type="GO" id="GO:0003723">
    <property type="term" value="F:RNA binding"/>
    <property type="evidence" value="ECO:0007669"/>
    <property type="project" value="UniProtKB-UniRule"/>
</dbReference>
<dbReference type="EMBL" id="PJKA01000012">
    <property type="protein sequence ID" value="PNC17904.1"/>
    <property type="molecule type" value="Genomic_DNA"/>
</dbReference>
<dbReference type="NCBIfam" id="NF003843">
    <property type="entry name" value="PRK05422.1"/>
    <property type="match status" value="1"/>
</dbReference>
<comment type="caution">
    <text evidence="4">The sequence shown here is derived from an EMBL/GenBank/DDBJ whole genome shotgun (WGS) entry which is preliminary data.</text>
</comment>
<dbReference type="HAMAP" id="MF_00023">
    <property type="entry name" value="SmpB"/>
    <property type="match status" value="1"/>
</dbReference>
<dbReference type="PANTHER" id="PTHR30308">
    <property type="entry name" value="TMRNA-BINDING COMPONENT OF TRANS-TRANSLATION TAGGING COMPLEX"/>
    <property type="match status" value="1"/>
</dbReference>
<dbReference type="InterPro" id="IPR000037">
    <property type="entry name" value="SsrA-bd_prot"/>
</dbReference>
<dbReference type="GO" id="GO:0070929">
    <property type="term" value="P:trans-translation"/>
    <property type="evidence" value="ECO:0007669"/>
    <property type="project" value="UniProtKB-UniRule"/>
</dbReference>
<dbReference type="PANTHER" id="PTHR30308:SF2">
    <property type="entry name" value="SSRA-BINDING PROTEIN"/>
    <property type="match status" value="1"/>
</dbReference>
<accession>A0A2N8HDF9</accession>
<keyword evidence="1 3" id="KW-0963">Cytoplasm</keyword>